<comment type="caution">
    <text evidence="1">The sequence shown here is derived from an EMBL/GenBank/DDBJ whole genome shotgun (WGS) entry which is preliminary data.</text>
</comment>
<protein>
    <submittedName>
        <fullName evidence="1">Uncharacterized protein</fullName>
    </submittedName>
</protein>
<sequence length="97" mass="11116">MLTDKDIEKLTDALVSRDEFHASNTKILDEVFATHKDLQGLKDEMNQKFSGLQNSIDGLAKVIADYTQELKMLASKVDRHEKWILQIAEKLDLKLKT</sequence>
<name>A0A2M7YM56_9BACT</name>
<dbReference type="AlphaFoldDB" id="A0A2M7YM56"/>
<accession>A0A2M7YM56</accession>
<gene>
    <name evidence="1" type="ORF">CO160_00605</name>
</gene>
<evidence type="ECO:0000313" key="1">
    <source>
        <dbReference type="EMBL" id="PJA64059.1"/>
    </source>
</evidence>
<evidence type="ECO:0000313" key="2">
    <source>
        <dbReference type="Proteomes" id="UP000230941"/>
    </source>
</evidence>
<reference evidence="2" key="1">
    <citation type="submission" date="2017-09" db="EMBL/GenBank/DDBJ databases">
        <title>Depth-based differentiation of microbial function through sediment-hosted aquifers and enrichment of novel symbionts in the deep terrestrial subsurface.</title>
        <authorList>
            <person name="Probst A.J."/>
            <person name="Ladd B."/>
            <person name="Jarett J.K."/>
            <person name="Geller-Mcgrath D.E."/>
            <person name="Sieber C.M.K."/>
            <person name="Emerson J.B."/>
            <person name="Anantharaman K."/>
            <person name="Thomas B.C."/>
            <person name="Malmstrom R."/>
            <person name="Stieglmeier M."/>
            <person name="Klingl A."/>
            <person name="Woyke T."/>
            <person name="Ryan C.M."/>
            <person name="Banfield J.F."/>
        </authorList>
    </citation>
    <scope>NUCLEOTIDE SEQUENCE [LARGE SCALE GENOMIC DNA]</scope>
</reference>
<organism evidence="1 2">
    <name type="scientific">Candidatus Portnoybacteria bacterium CG_4_9_14_3_um_filter_43_11</name>
    <dbReference type="NCBI Taxonomy" id="1974805"/>
    <lineage>
        <taxon>Bacteria</taxon>
        <taxon>Candidatus Portnoyibacteriota</taxon>
    </lineage>
</organism>
<dbReference type="EMBL" id="PFWG01000015">
    <property type="protein sequence ID" value="PJA64059.1"/>
    <property type="molecule type" value="Genomic_DNA"/>
</dbReference>
<dbReference type="Proteomes" id="UP000230941">
    <property type="component" value="Unassembled WGS sequence"/>
</dbReference>
<proteinExistence type="predicted"/>